<protein>
    <recommendedName>
        <fullName evidence="4">Glycosyltransferase RgtA/B/C/D-like domain-containing protein</fullName>
    </recommendedName>
</protein>
<keyword evidence="1" id="KW-0812">Transmembrane</keyword>
<keyword evidence="3" id="KW-1185">Reference proteome</keyword>
<evidence type="ECO:0000313" key="3">
    <source>
        <dbReference type="Proteomes" id="UP001304300"/>
    </source>
</evidence>
<organism evidence="2 3">
    <name type="scientific">Rubellicoccus peritrichatus</name>
    <dbReference type="NCBI Taxonomy" id="3080537"/>
    <lineage>
        <taxon>Bacteria</taxon>
        <taxon>Pseudomonadati</taxon>
        <taxon>Verrucomicrobiota</taxon>
        <taxon>Opitutia</taxon>
        <taxon>Puniceicoccales</taxon>
        <taxon>Cerasicoccaceae</taxon>
        <taxon>Rubellicoccus</taxon>
    </lineage>
</organism>
<feature type="transmembrane region" description="Helical" evidence="1">
    <location>
        <begin position="273"/>
        <end position="301"/>
    </location>
</feature>
<feature type="transmembrane region" description="Helical" evidence="1">
    <location>
        <begin position="207"/>
        <end position="226"/>
    </location>
</feature>
<feature type="transmembrane region" description="Helical" evidence="1">
    <location>
        <begin position="82"/>
        <end position="100"/>
    </location>
</feature>
<feature type="transmembrane region" description="Helical" evidence="1">
    <location>
        <begin position="383"/>
        <end position="403"/>
    </location>
</feature>
<accession>A0AAQ3LBY7</accession>
<keyword evidence="1" id="KW-0472">Membrane</keyword>
<feature type="transmembrane region" description="Helical" evidence="1">
    <location>
        <begin position="6"/>
        <end position="25"/>
    </location>
</feature>
<feature type="transmembrane region" description="Helical" evidence="1">
    <location>
        <begin position="351"/>
        <end position="371"/>
    </location>
</feature>
<feature type="transmembrane region" description="Helical" evidence="1">
    <location>
        <begin position="232"/>
        <end position="252"/>
    </location>
</feature>
<keyword evidence="1" id="KW-1133">Transmembrane helix</keyword>
<reference evidence="2 3" key="1">
    <citation type="submission" date="2023-10" db="EMBL/GenBank/DDBJ databases">
        <title>Rubellicoccus peritrichatus gen. nov., sp. nov., isolated from an algae of coral reef tank.</title>
        <authorList>
            <person name="Luo J."/>
        </authorList>
    </citation>
    <scope>NUCLEOTIDE SEQUENCE [LARGE SCALE GENOMIC DNA]</scope>
    <source>
        <strain evidence="2 3">CR14</strain>
    </source>
</reference>
<evidence type="ECO:0000256" key="1">
    <source>
        <dbReference type="SAM" id="Phobius"/>
    </source>
</evidence>
<dbReference type="KEGG" id="puo:RZN69_07585"/>
<sequence>MTSRTLSLKTIVVYVIVAIGILYQVPYMSRYWKPHDDGSVSLAAWRLNEGDTLYKEILPVYNGGLDFFHALVFQVGGYDAGVLRFALFFVAAIALIAVTRSFTTKLYLPEAALTTIAIVYWGPLNYSTAMPSWYNLFLAMIACALIVGDKGIKSRKMWFLCGVLAGFSVLIKLTGLYLIAALAYVLVYQNQSGYTKETGKASLLTKLSITLGLSAVPLAVGIMILGAPDEDVISMLLFFCVPLIAVSGYLIYREINGNSPALLTRWKDLIYQALPVIAGFAIPMLIFIAYLATNGVLGAFYQHQFVDTLGRALGISLRPSLIHTFTVMGAVPVALTFIVTVLPPKILNSKVLIALGGIALFVSFGYILYIANTDRAYYQTAWGAFRTLLPLGIIASITLLYLRKSQLPEDAQRRLFTLAAFTACIALIQFPFAHGIYFLYTAPFGLLLAAEISNASALPNRALTIILLLFLCAFPPIAMHGKNTARLGIESREISLNKLDLERSKNILAYDFDVATYTKLIELIQSHSKPDEPIFVLKDAPEVYFLANREPAFPYTWGIPFAEGEGRQWFEETMEELNELGVKVVVLKLRVEFQPQLPLPLIQDFQKHFPNGAVTPGGVFLVLWR</sequence>
<gene>
    <name evidence="2" type="ORF">RZN69_07585</name>
</gene>
<proteinExistence type="predicted"/>
<dbReference type="AlphaFoldDB" id="A0AAQ3LBY7"/>
<evidence type="ECO:0008006" key="4">
    <source>
        <dbReference type="Google" id="ProtNLM"/>
    </source>
</evidence>
<feature type="transmembrane region" description="Helical" evidence="1">
    <location>
        <begin position="157"/>
        <end position="187"/>
    </location>
</feature>
<dbReference type="RefSeq" id="WP_317835485.1">
    <property type="nucleotide sequence ID" value="NZ_CP136920.1"/>
</dbReference>
<dbReference type="Proteomes" id="UP001304300">
    <property type="component" value="Chromosome"/>
</dbReference>
<feature type="transmembrane region" description="Helical" evidence="1">
    <location>
        <begin position="133"/>
        <end position="151"/>
    </location>
</feature>
<feature type="transmembrane region" description="Helical" evidence="1">
    <location>
        <begin position="415"/>
        <end position="440"/>
    </location>
</feature>
<feature type="transmembrane region" description="Helical" evidence="1">
    <location>
        <begin position="460"/>
        <end position="479"/>
    </location>
</feature>
<feature type="transmembrane region" description="Helical" evidence="1">
    <location>
        <begin position="321"/>
        <end position="342"/>
    </location>
</feature>
<dbReference type="EMBL" id="CP136920">
    <property type="protein sequence ID" value="WOO42951.1"/>
    <property type="molecule type" value="Genomic_DNA"/>
</dbReference>
<name>A0AAQ3LBY7_9BACT</name>
<evidence type="ECO:0000313" key="2">
    <source>
        <dbReference type="EMBL" id="WOO42951.1"/>
    </source>
</evidence>